<feature type="domain" description="Protein kinase" evidence="2">
    <location>
        <begin position="240"/>
        <end position="609"/>
    </location>
</feature>
<dbReference type="InterPro" id="IPR000719">
    <property type="entry name" value="Prot_kinase_dom"/>
</dbReference>
<dbReference type="PROSITE" id="PS50011">
    <property type="entry name" value="PROTEIN_KINASE_DOM"/>
    <property type="match status" value="2"/>
</dbReference>
<dbReference type="InterPro" id="IPR001245">
    <property type="entry name" value="Ser-Thr/Tyr_kinase_cat_dom"/>
</dbReference>
<feature type="compositionally biased region" description="Polar residues" evidence="1">
    <location>
        <begin position="1609"/>
        <end position="1640"/>
    </location>
</feature>
<feature type="domain" description="Protein kinase" evidence="2">
    <location>
        <begin position="767"/>
        <end position="1060"/>
    </location>
</feature>
<sequence length="1640" mass="192365">MLSYAFLQKNENYLIISNTCNFWHRDLDDYFGFFCFPMSIINNNTETDANTNSSNTKNSNTSSFKFSCFYYLQFLNKFINLLISFYTKEKTQNIQKLHSCYIDINQNPILVFKTDNRKESVSTREEVVFFSQQCNKYKIIFKLFYPKFYTDFNNLIKDISLIKKEKSLYILESLQLIQQFISSQIEPLAFNQELDNFFITIFKIDQYHIEMDNSEIECLLKLFIHFCSSFADLKKVKNIIPISSNTKKYHYISIFSALLKKILDQHIFIKEYEKMLNHSPNDIKPRCIFDMPNTLYRISFDNKMLFYLEKTYNNNVNEKIIDREKYILSQEYSKFIVHYAINGKNKSNKLIIPYFPIGNLDSLLFPQQSSTNSEYQLKLNMIDKIVMIYEVATALNDLHSNDEYHGNLSSQSIYINSSKDAYLGSFCYDRSLETDSTKPRGPFYYRAPENIKSNNNDDKNEHKEEEETEDYINKQQKNDIYSFGVLLHEILTEISSESRFGNSSRQKRLEILKCECNDESKKRKEDDKEKKDENTEIQEKYTDNFKNYSDFLFKEGGGNEVFEDNYKDEEGNSFKGMKEIIEKCMKTDINERYSSFKELIGCIEALPIYIKNKEEIEFRIKHAIDAREYQCTISDLVESYYRGQTASKTVIEYFQSIYKHIPKYVDTNNIVIERIDDFIIKSFYDLFNADQTDENILKSFWYEFFSYNISMTDYLKKIISAYKNIARPTLIDEIKDDFINFYVQKNKDMKNYANANGRFDQVLLDIKANSKFYWSDIFADIFFAKLFSESRMDSNFKKISNDTISSFGQIGSLNEISGSTVEINNEFHFFFFKIPRNLNFCKTKSKFIINATQKELYCEIPYFPFMTLDTFLFEKKMKVNFSIADKIVIILEIASALKDLHDINNNEYLGNLCRQLVFINSRKDAYLLSIHVDRNNVNDNTSHGECYYHQAPELIQDSPQLTLLNENQTDIYSFGILINEIFTGISVESRFGNMPFNDRKSIIKGEKGTNLFQLLYPDNSNNNAENNDEIKSVVQRCIDINPKKRYNSFADIISDIKNWKIYDDHKAQIEFRLENAIEAKDYHCKISNIVESFYRGKTDLENLVKKFINLVKYPKIASDNSTPCNGDLAASLTEITGNNIGEDYSQHFEDIFNLVINQFYHRKLSRNQSVVDEEDYLLKLSREANLDEEEEREIIIPVCSLGSFIENNGNRIEEGDSLTFLYFIAKDLSFIHSNNLYHGEVTADHIGLYYNHETRTLIPSVILYYSYYKNNQNSMNDMNSKKRIPSKMYSSEELVSKEQRKDIKNFKNIAEKLGIPPTILSIIQESETMNEIVNHLSNFIRNNSNKKQLEIFKRNYSSCSYSSFVITYPIIEEVFHHIEDNDYSFEGLAIDFENIYQMMNGLLDNIESHPENSIKANLPPFITSTNTTQTVDKITNLIENIKSKCKILYTETNGNNPKEESSLIIDMDMNSVTIRQVKDNNSPEKSIDKQEVQEIVLTDYTGPKKKIYQTKIDKLPSKEVFRYIEFAGLYKRSVGFLLKRYIFNLNPKFRYRITIKLNNQKYLDTQDESITLNEIKRITSQIDRMRKEPEAQDGNIVVLINAETDKSSDNQQNQSPQKKQGETQNSTQKPPDQESSNNNK</sequence>
<evidence type="ECO:0000313" key="4">
    <source>
        <dbReference type="Proteomes" id="UP001470230"/>
    </source>
</evidence>
<gene>
    <name evidence="3" type="ORF">M9Y10_038028</name>
</gene>
<feature type="region of interest" description="Disordered" evidence="1">
    <location>
        <begin position="1599"/>
        <end position="1640"/>
    </location>
</feature>
<name>A0ABR2K818_9EUKA</name>
<organism evidence="3 4">
    <name type="scientific">Tritrichomonas musculus</name>
    <dbReference type="NCBI Taxonomy" id="1915356"/>
    <lineage>
        <taxon>Eukaryota</taxon>
        <taxon>Metamonada</taxon>
        <taxon>Parabasalia</taxon>
        <taxon>Tritrichomonadida</taxon>
        <taxon>Tritrichomonadidae</taxon>
        <taxon>Tritrichomonas</taxon>
    </lineage>
</organism>
<keyword evidence="4" id="KW-1185">Reference proteome</keyword>
<protein>
    <recommendedName>
        <fullName evidence="2">Protein kinase domain-containing protein</fullName>
    </recommendedName>
</protein>
<feature type="region of interest" description="Disordered" evidence="1">
    <location>
        <begin position="438"/>
        <end position="471"/>
    </location>
</feature>
<evidence type="ECO:0000259" key="2">
    <source>
        <dbReference type="PROSITE" id="PS50011"/>
    </source>
</evidence>
<dbReference type="Gene3D" id="1.10.510.10">
    <property type="entry name" value="Transferase(Phosphotransferase) domain 1"/>
    <property type="match status" value="2"/>
</dbReference>
<dbReference type="PANTHER" id="PTHR44329">
    <property type="entry name" value="SERINE/THREONINE-PROTEIN KINASE TNNI3K-RELATED"/>
    <property type="match status" value="1"/>
</dbReference>
<dbReference type="SUPFAM" id="SSF56112">
    <property type="entry name" value="Protein kinase-like (PK-like)"/>
    <property type="match status" value="3"/>
</dbReference>
<dbReference type="Pfam" id="PF07714">
    <property type="entry name" value="PK_Tyr_Ser-Thr"/>
    <property type="match status" value="2"/>
</dbReference>
<dbReference type="EMBL" id="JAPFFF010000006">
    <property type="protein sequence ID" value="KAK8886993.1"/>
    <property type="molecule type" value="Genomic_DNA"/>
</dbReference>
<comment type="caution">
    <text evidence="3">The sequence shown here is derived from an EMBL/GenBank/DDBJ whole genome shotgun (WGS) entry which is preliminary data.</text>
</comment>
<dbReference type="InterPro" id="IPR051681">
    <property type="entry name" value="Ser/Thr_Kinases-Pseudokinases"/>
</dbReference>
<accession>A0ABR2K818</accession>
<dbReference type="InterPro" id="IPR011009">
    <property type="entry name" value="Kinase-like_dom_sf"/>
</dbReference>
<feature type="compositionally biased region" description="Basic and acidic residues" evidence="1">
    <location>
        <begin position="455"/>
        <end position="465"/>
    </location>
</feature>
<reference evidence="3 4" key="1">
    <citation type="submission" date="2024-04" db="EMBL/GenBank/DDBJ databases">
        <title>Tritrichomonas musculus Genome.</title>
        <authorList>
            <person name="Alves-Ferreira E."/>
            <person name="Grigg M."/>
            <person name="Lorenzi H."/>
            <person name="Galac M."/>
        </authorList>
    </citation>
    <scope>NUCLEOTIDE SEQUENCE [LARGE SCALE GENOMIC DNA]</scope>
    <source>
        <strain evidence="3 4">EAF2021</strain>
    </source>
</reference>
<evidence type="ECO:0000313" key="3">
    <source>
        <dbReference type="EMBL" id="KAK8886993.1"/>
    </source>
</evidence>
<dbReference type="Proteomes" id="UP001470230">
    <property type="component" value="Unassembled WGS sequence"/>
</dbReference>
<evidence type="ECO:0000256" key="1">
    <source>
        <dbReference type="SAM" id="MobiDB-lite"/>
    </source>
</evidence>
<dbReference type="SMART" id="SM00220">
    <property type="entry name" value="S_TKc"/>
    <property type="match status" value="1"/>
</dbReference>
<proteinExistence type="predicted"/>